<gene>
    <name evidence="1" type="ordered locus">BMAA2103</name>
</gene>
<accession>A0A0H2W9Y0</accession>
<dbReference type="EMBL" id="CP000011">
    <property type="protein sequence ID" value="AAU45419.1"/>
    <property type="molecule type" value="Genomic_DNA"/>
</dbReference>
<reference evidence="1 2" key="1">
    <citation type="journal article" date="2004" name="Proc. Natl. Acad. Sci. U.S.A.">
        <title>Structural flexibility in the Burkholderia mallei genome.</title>
        <authorList>
            <person name="Nierman W.C."/>
            <person name="DeShazer D."/>
            <person name="Kim H.S."/>
            <person name="Tettelin H."/>
            <person name="Nelson K.E."/>
            <person name="Feldblyum T."/>
            <person name="Ulrich R.L."/>
            <person name="Ronning C.M."/>
            <person name="Brinkac L.M."/>
            <person name="Daugherty S.C."/>
            <person name="Davidsen T.D."/>
            <person name="Deboy R.T."/>
            <person name="Dimitrov G."/>
            <person name="Dodson R.J."/>
            <person name="Durkin A.S."/>
            <person name="Gwinn M.L."/>
            <person name="Haft D.H."/>
            <person name="Khouri H."/>
            <person name="Kolonay J.F."/>
            <person name="Madupu R."/>
            <person name="Mohammoud Y."/>
            <person name="Nelson W.C."/>
            <person name="Radune D."/>
            <person name="Romero C.M."/>
            <person name="Sarria S."/>
            <person name="Selengut J."/>
            <person name="Shamblin C."/>
            <person name="Sullivan S.A."/>
            <person name="White O."/>
            <person name="Yu Y."/>
            <person name="Zafar N."/>
            <person name="Zhou L."/>
            <person name="Fraser C.M."/>
        </authorList>
    </citation>
    <scope>NUCLEOTIDE SEQUENCE [LARGE SCALE GENOMIC DNA]</scope>
    <source>
        <strain evidence="1 2">ATCC 23344</strain>
    </source>
</reference>
<dbReference type="Proteomes" id="UP000006693">
    <property type="component" value="Chromosome 2"/>
</dbReference>
<dbReference type="KEGG" id="bma:BMAA2103"/>
<keyword evidence="2" id="KW-1185">Reference proteome</keyword>
<name>A0A0H2W9Y0_BURMA</name>
<dbReference type="HOGENOM" id="CLU_2192071_0_0_4"/>
<evidence type="ECO:0000313" key="1">
    <source>
        <dbReference type="EMBL" id="AAU45419.1"/>
    </source>
</evidence>
<proteinExistence type="predicted"/>
<evidence type="ECO:0000313" key="2">
    <source>
        <dbReference type="Proteomes" id="UP000006693"/>
    </source>
</evidence>
<dbReference type="AlphaFoldDB" id="A0A0H2W9Y0"/>
<sequence>MKCIGGASRRRACVPYFIGPSAKRRRPARALAAPRPAVCRRRAALRRPPARIRQPNRAAAALKDCYTLAQFRFPAGNLCLSAPIVRASRTHLPSPAGHGFFNRPARAP</sequence>
<organism evidence="1 2">
    <name type="scientific">Burkholderia mallei (strain ATCC 23344)</name>
    <dbReference type="NCBI Taxonomy" id="243160"/>
    <lineage>
        <taxon>Bacteria</taxon>
        <taxon>Pseudomonadati</taxon>
        <taxon>Pseudomonadota</taxon>
        <taxon>Betaproteobacteria</taxon>
        <taxon>Burkholderiales</taxon>
        <taxon>Burkholderiaceae</taxon>
        <taxon>Burkholderia</taxon>
        <taxon>pseudomallei group</taxon>
    </lineage>
</organism>
<protein>
    <submittedName>
        <fullName evidence="1">Uncharacterized protein</fullName>
    </submittedName>
</protein>